<protein>
    <recommendedName>
        <fullName evidence="3">DUF2184 domain-containing protein</fullName>
    </recommendedName>
</protein>
<comment type="caution">
    <text evidence="1">The sequence shown here is derived from an EMBL/GenBank/DDBJ whole genome shotgun (WGS) entry which is preliminary data.</text>
</comment>
<evidence type="ECO:0000313" key="2">
    <source>
        <dbReference type="Proteomes" id="UP000247417"/>
    </source>
</evidence>
<organism evidence="1 2">
    <name type="scientific">Komagataeibacter oboediens</name>
    <dbReference type="NCBI Taxonomy" id="65958"/>
    <lineage>
        <taxon>Bacteria</taxon>
        <taxon>Pseudomonadati</taxon>
        <taxon>Pseudomonadota</taxon>
        <taxon>Alphaproteobacteria</taxon>
        <taxon>Acetobacterales</taxon>
        <taxon>Acetobacteraceae</taxon>
        <taxon>Komagataeibacter</taxon>
    </lineage>
</organism>
<proteinExistence type="predicted"/>
<reference evidence="1 2" key="1">
    <citation type="submission" date="2017-07" db="EMBL/GenBank/DDBJ databases">
        <title>A draft genome sequence of Komagataeibacter oboediens LMG 18849.</title>
        <authorList>
            <person name="Skraban J."/>
            <person name="Cleenwerck I."/>
            <person name="Vandamme P."/>
            <person name="Trcek J."/>
        </authorList>
    </citation>
    <scope>NUCLEOTIDE SEQUENCE [LARGE SCALE GENOMIC DNA]</scope>
    <source>
        <strain evidence="1 2">LMG 18849</strain>
    </source>
</reference>
<sequence>MVMTPLSCPQAALKATRAVMAWWKSPSTFSDMRASAPPNFVKSRLGSDLGPQRCAPGPQMEPPHMLINSPKDGAFTALSTPSIIRARAMDSAFTMDAATMDSVGTFFIEELERLDPTLHEPLVMVSWGRDIDLREDVGVSDDLSSFTRSAFGSTGGINPAGKNWISAETTAIPAAQVDIDKIAQPLREWGSTVQYTYRELEKGMRLGRPIDAQKLAAMHMKHQMDIDEMVYIGEPAFQNTYGMLNNPATTVSTASAAGSGGGTSFASKLVMTNGAELVQNDILEFQANVWAASGWKMIPSHILMPPDQYALLNRTVSSAGTQSILEYIRVNNTYTQSTGERLEIQPVKWCIGRGTNGADRMFAYTKDINMIRYPLVPLQKTPITYQDMWLRTTYWSLLGQVEFVYPETTGAMDGI</sequence>
<dbReference type="InterPro" id="IPR020049">
    <property type="entry name" value="Major_capsid-like"/>
</dbReference>
<name>A0A318QV91_9PROT</name>
<accession>A0A318QV91</accession>
<dbReference type="AlphaFoldDB" id="A0A318QV91"/>
<dbReference type="Proteomes" id="UP000247417">
    <property type="component" value="Unassembled WGS sequence"/>
</dbReference>
<dbReference type="STRING" id="940286.GCA_000227565_01404"/>
<evidence type="ECO:0000313" key="1">
    <source>
        <dbReference type="EMBL" id="PYD81408.1"/>
    </source>
</evidence>
<dbReference type="OrthoDB" id="8437797at2"/>
<evidence type="ECO:0008006" key="3">
    <source>
        <dbReference type="Google" id="ProtNLM"/>
    </source>
</evidence>
<dbReference type="Pfam" id="PF09950">
    <property type="entry name" value="Major_capside"/>
    <property type="match status" value="1"/>
</dbReference>
<gene>
    <name evidence="1" type="ORF">CFR80_11880</name>
</gene>
<dbReference type="EMBL" id="NKTX01000032">
    <property type="protein sequence ID" value="PYD81408.1"/>
    <property type="molecule type" value="Genomic_DNA"/>
</dbReference>